<gene>
    <name evidence="2" type="ORF">STCU_10244</name>
</gene>
<reference evidence="2 3" key="1">
    <citation type="journal article" date="2013" name="PLoS ONE">
        <title>Predicting the Proteins of Angomonas deanei, Strigomonas culicis and Their Respective Endosymbionts Reveals New Aspects of the Trypanosomatidae Family.</title>
        <authorList>
            <person name="Motta M.C."/>
            <person name="Martins A.C."/>
            <person name="de Souza S.S."/>
            <person name="Catta-Preta C.M."/>
            <person name="Silva R."/>
            <person name="Klein C.C."/>
            <person name="de Almeida L.G."/>
            <person name="de Lima Cunha O."/>
            <person name="Ciapina L.P."/>
            <person name="Brocchi M."/>
            <person name="Colabardini A.C."/>
            <person name="de Araujo Lima B."/>
            <person name="Machado C.R."/>
            <person name="de Almeida Soares C.M."/>
            <person name="Probst C.M."/>
            <person name="de Menezes C.B."/>
            <person name="Thompson C.E."/>
            <person name="Bartholomeu D.C."/>
            <person name="Gradia D.F."/>
            <person name="Pavoni D.P."/>
            <person name="Grisard E.C."/>
            <person name="Fantinatti-Garboggini F."/>
            <person name="Marchini F.K."/>
            <person name="Rodrigues-Luiz G.F."/>
            <person name="Wagner G."/>
            <person name="Goldman G.H."/>
            <person name="Fietto J.L."/>
            <person name="Elias M.C."/>
            <person name="Goldman M.H."/>
            <person name="Sagot M.F."/>
            <person name="Pereira M."/>
            <person name="Stoco P.H."/>
            <person name="de Mendonca-Neto R.P."/>
            <person name="Teixeira S.M."/>
            <person name="Maciel T.E."/>
            <person name="de Oliveira Mendes T.A."/>
            <person name="Urmenyi T.P."/>
            <person name="de Souza W."/>
            <person name="Schenkman S."/>
            <person name="de Vasconcelos A.T."/>
        </authorList>
    </citation>
    <scope>NUCLEOTIDE SEQUENCE [LARGE SCALE GENOMIC DNA]</scope>
</reference>
<feature type="region of interest" description="Disordered" evidence="1">
    <location>
        <begin position="54"/>
        <end position="75"/>
    </location>
</feature>
<feature type="region of interest" description="Disordered" evidence="1">
    <location>
        <begin position="281"/>
        <end position="312"/>
    </location>
</feature>
<evidence type="ECO:0000313" key="2">
    <source>
        <dbReference type="EMBL" id="EPY18023.1"/>
    </source>
</evidence>
<name>S9TNQ8_9TRYP</name>
<proteinExistence type="predicted"/>
<evidence type="ECO:0000256" key="1">
    <source>
        <dbReference type="SAM" id="MobiDB-lite"/>
    </source>
</evidence>
<comment type="caution">
    <text evidence="2">The sequence shown here is derived from an EMBL/GenBank/DDBJ whole genome shotgun (WGS) entry which is preliminary data.</text>
</comment>
<dbReference type="Proteomes" id="UP000015354">
    <property type="component" value="Unassembled WGS sequence"/>
</dbReference>
<keyword evidence="3" id="KW-1185">Reference proteome</keyword>
<evidence type="ECO:0000313" key="3">
    <source>
        <dbReference type="Proteomes" id="UP000015354"/>
    </source>
</evidence>
<dbReference type="EMBL" id="ATMH01010159">
    <property type="protein sequence ID" value="EPY18023.1"/>
    <property type="molecule type" value="Genomic_DNA"/>
</dbReference>
<sequence>MLPLCFHQRPTPLPCTNRIYTHFFFCFVCVRSRQDTTLSPPPLMLSLPWISSHGTDERKGDVASPTISHDTTGPYMMEGVSLPPVKEDLMFFEWNRRDHEAAGPTHGIPSDPCAIPLSRCTRSLRSDLIQNSDLFMPRRHTYAYTSAPADALPLRNAHAEGASVFPLPSPTHSNRFAPPLLSPLNSPSLFAPLNSPKHFLGDGDDKGDSTGAASALVKLPQVPQMTVKQINEMKAHITDDSQSCFYYTNLLLSCGNGTPAVDHGEAADTNRYTMAADGSIAGNQRSRQREPPFHTPCPQLHTVSPSHRRPLSGRHTLVGFTASTEFVPTCKVGRR</sequence>
<accession>S9TNQ8</accession>
<organism evidence="2 3">
    <name type="scientific">Strigomonas culicis</name>
    <dbReference type="NCBI Taxonomy" id="28005"/>
    <lineage>
        <taxon>Eukaryota</taxon>
        <taxon>Discoba</taxon>
        <taxon>Euglenozoa</taxon>
        <taxon>Kinetoplastea</taxon>
        <taxon>Metakinetoplastina</taxon>
        <taxon>Trypanosomatida</taxon>
        <taxon>Trypanosomatidae</taxon>
        <taxon>Strigomonadinae</taxon>
        <taxon>Strigomonas</taxon>
    </lineage>
</organism>
<dbReference type="AlphaFoldDB" id="S9TNQ8"/>
<protein>
    <submittedName>
        <fullName evidence="2">Uncharacterized protein</fullName>
    </submittedName>
</protein>